<proteinExistence type="predicted"/>
<organism evidence="1">
    <name type="scientific">bioreactor metagenome</name>
    <dbReference type="NCBI Taxonomy" id="1076179"/>
    <lineage>
        <taxon>unclassified sequences</taxon>
        <taxon>metagenomes</taxon>
        <taxon>ecological metagenomes</taxon>
    </lineage>
</organism>
<sequence>MKTRNILLFSILVLLAACRADDKRGTAPVQMITNFEGVGQTFEVSFTKGKDFNHPVIALWLETADGKYIQTLYISQSVATGYFQHGDDKSGRWERGPRRRPATVPYWSHKRNVKETDGLYVPTTATAIPDAYTGPTPLNNFILKTKSDSLLKNPVRIVLEVNQAFDFNRTWTTTLFPGDEYYATSGQPSLIYATDAIDLNSPVEKYEMKLIGHGHYSGATGELFTDVSGFSTALGIVKEVVVRVK</sequence>
<gene>
    <name evidence="1" type="ORF">SDC9_52208</name>
</gene>
<dbReference type="AlphaFoldDB" id="A0A644WUZ0"/>
<reference evidence="1" key="1">
    <citation type="submission" date="2019-08" db="EMBL/GenBank/DDBJ databases">
        <authorList>
            <person name="Kucharzyk K."/>
            <person name="Murdoch R.W."/>
            <person name="Higgins S."/>
            <person name="Loffler F."/>
        </authorList>
    </citation>
    <scope>NUCLEOTIDE SEQUENCE</scope>
</reference>
<name>A0A644WUZ0_9ZZZZ</name>
<dbReference type="PROSITE" id="PS51257">
    <property type="entry name" value="PROKAR_LIPOPROTEIN"/>
    <property type="match status" value="1"/>
</dbReference>
<comment type="caution">
    <text evidence="1">The sequence shown here is derived from an EMBL/GenBank/DDBJ whole genome shotgun (WGS) entry which is preliminary data.</text>
</comment>
<evidence type="ECO:0000313" key="1">
    <source>
        <dbReference type="EMBL" id="MPM05913.1"/>
    </source>
</evidence>
<dbReference type="EMBL" id="VSSQ01001177">
    <property type="protein sequence ID" value="MPM05913.1"/>
    <property type="molecule type" value="Genomic_DNA"/>
</dbReference>
<protein>
    <submittedName>
        <fullName evidence="1">Uncharacterized protein</fullName>
    </submittedName>
</protein>
<accession>A0A644WUZ0</accession>